<organism evidence="3 4">
    <name type="scientific">Artemisia annua</name>
    <name type="common">Sweet wormwood</name>
    <dbReference type="NCBI Taxonomy" id="35608"/>
    <lineage>
        <taxon>Eukaryota</taxon>
        <taxon>Viridiplantae</taxon>
        <taxon>Streptophyta</taxon>
        <taxon>Embryophyta</taxon>
        <taxon>Tracheophyta</taxon>
        <taxon>Spermatophyta</taxon>
        <taxon>Magnoliopsida</taxon>
        <taxon>eudicotyledons</taxon>
        <taxon>Gunneridae</taxon>
        <taxon>Pentapetalae</taxon>
        <taxon>asterids</taxon>
        <taxon>campanulids</taxon>
        <taxon>Asterales</taxon>
        <taxon>Asteraceae</taxon>
        <taxon>Asteroideae</taxon>
        <taxon>Anthemideae</taxon>
        <taxon>Artemisiinae</taxon>
        <taxon>Artemisia</taxon>
    </lineage>
</organism>
<dbReference type="STRING" id="35608.A0A2U1QHM1"/>
<keyword evidence="4" id="KW-1185">Reference proteome</keyword>
<keyword evidence="3" id="KW-0430">Lectin</keyword>
<name>A0A2U1QHM1_ARTAN</name>
<evidence type="ECO:0000313" key="3">
    <source>
        <dbReference type="EMBL" id="PWA97473.1"/>
    </source>
</evidence>
<dbReference type="GO" id="GO:0016301">
    <property type="term" value="F:kinase activity"/>
    <property type="evidence" value="ECO:0007669"/>
    <property type="project" value="TreeGrafter"/>
</dbReference>
<accession>A0A2U1QHM1</accession>
<sequence>MSINKIQNPRLDELIDKIIGFEKNGLVRRMITLPESDMRPTMKEVLEILRRIQNDKLNAQKPEVLDIVVNDGVLFKDHGTEPTSPEYIWAQKCVEE</sequence>
<evidence type="ECO:0000256" key="1">
    <source>
        <dbReference type="ARBA" id="ARBA00022741"/>
    </source>
</evidence>
<comment type="caution">
    <text evidence="3">The sequence shown here is derived from an EMBL/GenBank/DDBJ whole genome shotgun (WGS) entry which is preliminary data.</text>
</comment>
<dbReference type="PANTHER" id="PTHR46008:SF2">
    <property type="entry name" value="LEAF RUST 10 DISEASE-RESISTANCE LOCUS RECEPTOR-LIKE PROTEIN KINASE-LIKE 1.4"/>
    <property type="match status" value="1"/>
</dbReference>
<proteinExistence type="predicted"/>
<gene>
    <name evidence="3" type="ORF">CTI12_AA028820</name>
</gene>
<dbReference type="GO" id="GO:0005524">
    <property type="term" value="F:ATP binding"/>
    <property type="evidence" value="ECO:0007669"/>
    <property type="project" value="UniProtKB-KW"/>
</dbReference>
<evidence type="ECO:0000256" key="2">
    <source>
        <dbReference type="ARBA" id="ARBA00022840"/>
    </source>
</evidence>
<dbReference type="Proteomes" id="UP000245207">
    <property type="component" value="Unassembled WGS sequence"/>
</dbReference>
<keyword evidence="2" id="KW-0067">ATP-binding</keyword>
<dbReference type="PANTHER" id="PTHR46008">
    <property type="entry name" value="LEAF RUST 10 DISEASE-RESISTANCE LOCUS RECEPTOR-LIKE PROTEIN KINASE-LIKE 1.4"/>
    <property type="match status" value="1"/>
</dbReference>
<evidence type="ECO:0000313" key="4">
    <source>
        <dbReference type="Proteomes" id="UP000245207"/>
    </source>
</evidence>
<protein>
    <submittedName>
        <fullName evidence="3">Concanavalin A-like lectin/glucanase domain-containing protein</fullName>
    </submittedName>
</protein>
<dbReference type="AlphaFoldDB" id="A0A2U1QHM1"/>
<reference evidence="3 4" key="1">
    <citation type="journal article" date="2018" name="Mol. Plant">
        <title>The genome of Artemisia annua provides insight into the evolution of Asteraceae family and artemisinin biosynthesis.</title>
        <authorList>
            <person name="Shen Q."/>
            <person name="Zhang L."/>
            <person name="Liao Z."/>
            <person name="Wang S."/>
            <person name="Yan T."/>
            <person name="Shi P."/>
            <person name="Liu M."/>
            <person name="Fu X."/>
            <person name="Pan Q."/>
            <person name="Wang Y."/>
            <person name="Lv Z."/>
            <person name="Lu X."/>
            <person name="Zhang F."/>
            <person name="Jiang W."/>
            <person name="Ma Y."/>
            <person name="Chen M."/>
            <person name="Hao X."/>
            <person name="Li L."/>
            <person name="Tang Y."/>
            <person name="Lv G."/>
            <person name="Zhou Y."/>
            <person name="Sun X."/>
            <person name="Brodelius P.E."/>
            <person name="Rose J.K.C."/>
            <person name="Tang K."/>
        </authorList>
    </citation>
    <scope>NUCLEOTIDE SEQUENCE [LARGE SCALE GENOMIC DNA]</scope>
    <source>
        <strain evidence="4">cv. Huhao1</strain>
        <tissue evidence="3">Leaf</tissue>
    </source>
</reference>
<dbReference type="OrthoDB" id="1724712at2759"/>
<keyword evidence="1" id="KW-0547">Nucleotide-binding</keyword>
<dbReference type="EMBL" id="PKPP01000120">
    <property type="protein sequence ID" value="PWA97473.1"/>
    <property type="molecule type" value="Genomic_DNA"/>
</dbReference>
<dbReference type="GO" id="GO:0030246">
    <property type="term" value="F:carbohydrate binding"/>
    <property type="evidence" value="ECO:0007669"/>
    <property type="project" value="UniProtKB-KW"/>
</dbReference>